<evidence type="ECO:0000313" key="10">
    <source>
        <dbReference type="Proteomes" id="UP000794436"/>
    </source>
</evidence>
<evidence type="ECO:0000256" key="1">
    <source>
        <dbReference type="ARBA" id="ARBA00001913"/>
    </source>
</evidence>
<dbReference type="InterPro" id="IPR051360">
    <property type="entry name" value="Neuronal_Pentraxin_Related"/>
</dbReference>
<sequence>MSVSVGSADTAVAGYPKFWKFAGQGHVLGDLVRWIDMDVVKDGITSGTTSDCTNPDSLAALSPPAGTTLEANEDEHTRAINAQQQVHLEFSSANAGKTFALCYKFGAEPYKIYTTMTIQVNHVHRITATQWGRDDVAVVDAQKTFTLLSDGLLANDRLYFIESGSAPSCEVSANDLTRQLVHIINGQAQSVLFVSANGETDLSFTAQAAGKAVMLCFQFGIEPFQLYEDIQLEVKMVTTFTGTKGSPRLAVADVPEPLTFQGFGLDEADQVRWIHSGQEDCEDNLATLVESVSLDAIDTIALDLNLSASFNFSSTQADFHPVLCYRFGIEKFKAYPNLDIKIGTITAKSTLIGSKEVAVVASRKVFTLYGTNLAYNDRVSWTIDPFTGCTKTTLLIRDPKSADADFVSFTTLRQEFGVAFAALNSGERAYLCYGFGTEPLRLYRDLYVDVKSVLNMRTLLGANDVAVAGALKTFLFEGDGVTTGDYAKFVPSTSQSCADAGVPLLNLKKAFDDLTEMAVYVYENIAGLTVGGFQFSPAASPAAAGLNRVLCYRFGSEPFFFYENFHIDVKTIWRLQQFDTKRTGQANIAVVDDPKLVSINGVGVSAKDQVKWVDPSAQSDQDCADMPSKGLISRTINVFANLTMWYPFDDGSDGNAWLLCYKFDAEPYRLYSSITVQVKKISDLLDAAYLNISALGKAATIGQRKAWRPIGSGIQRGDMAKFVSLSVTSSVDCGLDELNTAGGSSLMTVVSAPDIRFTGTFTTFPASLTDVYHLCYKFQDEPYTYVKGVEVSTYGIMSMDRKVFLANAATPVQLNGFRLSNIDRLGWSQDKTSCTNVLGVVNLVEGTTTVLFDHAYDPLYLCYSFDRQPFTIFDQLRVTVVPAEVWVPKTVTIVAELAVEVALSGTFGLTVSSDQVAWIPSDAVSCSDEVRAKYSTVMSTAVVSTAPSVSNIPRAGSGIVSVTFVPPSSSALASENLASWKLCYRFGTMANFLMFGDVLCDVLNIARIELIESTPTSAGSDLRFQFYGTGIQDFDVVKWVAGADATGDADCDRLEAVGGSKASNVIGQTASFSFTQETSKMKLCYQFTGHAYKLFSSVSVKDVTKSRQTTSVSSTTSSGVATDSDSTSSAVFVPNRDVATVRLKLDKDISDIPSGSPAETTFKTGFTAALASSLGIDSARIQILEILAGSVIVRFQVLPSDNVADPLVHELLQDLATQLQNPTSPLLQSAVIRISDPIAALSSEITTLPSPSPDPVVISARGYQRNGLFTFARSVYSVTEKTGTLAIRVLRLQGTSSTVTLPFKVDTVGRTATYGADYRFIEPIDADLAALFLKFDIGVREKSIVIEIINDNVKEAHFEQFQLVLGDPGATDMAFGDNPTTIVRIYDYDAGTVLASSIFPANQGGAGATQANTLGWRVTENGRNVLRVDANGIFAVDEVIGDAEYNQKCDVAAPTGTCTYTCEVGGDLDSITELDDTRRVLRLDGKSYVVTSAAMSTFPTTVLTVSFWIKTSQKNRDACVLSYVAPGEGFAGISLAICDLTNLHLALTSLNDHRESGLATFIDVTDGAWHFIAFVWNGDDGRVHVYDNGMLAFDGGPYRVGASLSSGGFFVLGQLVTSLLDPAPCYSSVQVTDPVDPSVTTVPQASCRYLDGRGLQADIQHVHLWSRELSRSELRRELEWPLKLITNGLLLGWNFDAINLNADLTGMTVNDLSTRGQEQKNTGLVQCTSSSCLVSGILPSITPGFPCGRVYANLWHFVAPRTFLAALPSAYGGRLQFRMLAPSFNGTPRPRRGQISLFGNDNTHVTLALGGFPLPQGTIWTHYSMILREDFGWIHEPSGVAATVDEFKAVLANPKALWLRGDLWGMDASGQGQEVVYVNDIKLFAR</sequence>
<dbReference type="Pfam" id="PF03160">
    <property type="entry name" value="Calx-beta"/>
    <property type="match status" value="1"/>
</dbReference>
<dbReference type="SMART" id="SM00237">
    <property type="entry name" value="Calx_beta"/>
    <property type="match status" value="1"/>
</dbReference>
<dbReference type="SUPFAM" id="SSF49899">
    <property type="entry name" value="Concanavalin A-like lectins/glucanases"/>
    <property type="match status" value="1"/>
</dbReference>
<gene>
    <name evidence="9" type="ORF">Poli38472_000226</name>
</gene>
<feature type="domain" description="Laminin IV type A" evidence="8">
    <location>
        <begin position="1702"/>
        <end position="1886"/>
    </location>
</feature>
<dbReference type="InterPro" id="IPR013320">
    <property type="entry name" value="ConA-like_dom_sf"/>
</dbReference>
<evidence type="ECO:0000313" key="9">
    <source>
        <dbReference type="EMBL" id="TMW60184.1"/>
    </source>
</evidence>
<name>A0A8K1CBV7_PYTOL</name>
<evidence type="ECO:0000256" key="5">
    <source>
        <dbReference type="ARBA" id="ARBA00022837"/>
    </source>
</evidence>
<dbReference type="Gene3D" id="2.60.120.200">
    <property type="match status" value="1"/>
</dbReference>
<evidence type="ECO:0000256" key="6">
    <source>
        <dbReference type="ARBA" id="ARBA00023157"/>
    </source>
</evidence>
<dbReference type="PROSITE" id="PS51115">
    <property type="entry name" value="LAMININ_IVA"/>
    <property type="match status" value="1"/>
</dbReference>
<keyword evidence="5" id="KW-0106">Calcium</keyword>
<keyword evidence="10" id="KW-1185">Reference proteome</keyword>
<dbReference type="Pfam" id="PF13385">
    <property type="entry name" value="Laminin_G_3"/>
    <property type="match status" value="1"/>
</dbReference>
<dbReference type="InterPro" id="IPR000034">
    <property type="entry name" value="Laminin_IV"/>
</dbReference>
<dbReference type="GO" id="GO:0007154">
    <property type="term" value="P:cell communication"/>
    <property type="evidence" value="ECO:0007669"/>
    <property type="project" value="InterPro"/>
</dbReference>
<evidence type="ECO:0000259" key="8">
    <source>
        <dbReference type="PROSITE" id="PS51115"/>
    </source>
</evidence>
<dbReference type="GO" id="GO:0046872">
    <property type="term" value="F:metal ion binding"/>
    <property type="evidence" value="ECO:0007669"/>
    <property type="project" value="UniProtKB-KW"/>
</dbReference>
<protein>
    <recommendedName>
        <fullName evidence="8">Laminin IV type A domain-containing protein</fullName>
    </recommendedName>
</protein>
<dbReference type="Pfam" id="PF00052">
    <property type="entry name" value="Laminin_B"/>
    <property type="match status" value="1"/>
</dbReference>
<reference evidence="9" key="1">
    <citation type="submission" date="2019-03" db="EMBL/GenBank/DDBJ databases">
        <title>Long read genome sequence of the mycoparasitic Pythium oligandrum ATCC 38472 isolated from sugarbeet rhizosphere.</title>
        <authorList>
            <person name="Gaulin E."/>
        </authorList>
    </citation>
    <scope>NUCLEOTIDE SEQUENCE</scope>
    <source>
        <strain evidence="9">ATCC 38472_TT</strain>
    </source>
</reference>
<keyword evidence="2" id="KW-0479">Metal-binding</keyword>
<dbReference type="PANTHER" id="PTHR19277">
    <property type="entry name" value="PENTRAXIN"/>
    <property type="match status" value="1"/>
</dbReference>
<dbReference type="SUPFAM" id="SSF141072">
    <property type="entry name" value="CalX-like"/>
    <property type="match status" value="1"/>
</dbReference>
<keyword evidence="3" id="KW-0732">Signal</keyword>
<dbReference type="OrthoDB" id="165101at2759"/>
<dbReference type="InterPro" id="IPR038081">
    <property type="entry name" value="CalX-like_sf"/>
</dbReference>
<dbReference type="EMBL" id="SPLM01000108">
    <property type="protein sequence ID" value="TMW60184.1"/>
    <property type="molecule type" value="Genomic_DNA"/>
</dbReference>
<keyword evidence="7" id="KW-0325">Glycoprotein</keyword>
<dbReference type="Gene3D" id="2.60.40.2030">
    <property type="match status" value="1"/>
</dbReference>
<dbReference type="PANTHER" id="PTHR19277:SF125">
    <property type="entry name" value="B6"/>
    <property type="match status" value="1"/>
</dbReference>
<dbReference type="GO" id="GO:0016020">
    <property type="term" value="C:membrane"/>
    <property type="evidence" value="ECO:0007669"/>
    <property type="project" value="InterPro"/>
</dbReference>
<accession>A0A8K1CBV7</accession>
<evidence type="ECO:0000256" key="2">
    <source>
        <dbReference type="ARBA" id="ARBA00022723"/>
    </source>
</evidence>
<organism evidence="9 10">
    <name type="scientific">Pythium oligandrum</name>
    <name type="common">Mycoparasitic fungus</name>
    <dbReference type="NCBI Taxonomy" id="41045"/>
    <lineage>
        <taxon>Eukaryota</taxon>
        <taxon>Sar</taxon>
        <taxon>Stramenopiles</taxon>
        <taxon>Oomycota</taxon>
        <taxon>Peronosporomycetes</taxon>
        <taxon>Pythiales</taxon>
        <taxon>Pythiaceae</taxon>
        <taxon>Pythium</taxon>
    </lineage>
</organism>
<dbReference type="InterPro" id="IPR003644">
    <property type="entry name" value="Calx_beta"/>
</dbReference>
<keyword evidence="4" id="KW-0677">Repeat</keyword>
<comment type="cofactor">
    <cofactor evidence="1">
        <name>Ca(2+)</name>
        <dbReference type="ChEBI" id="CHEBI:29108"/>
    </cofactor>
</comment>
<evidence type="ECO:0000256" key="3">
    <source>
        <dbReference type="ARBA" id="ARBA00022729"/>
    </source>
</evidence>
<proteinExistence type="predicted"/>
<evidence type="ECO:0000256" key="4">
    <source>
        <dbReference type="ARBA" id="ARBA00022737"/>
    </source>
</evidence>
<keyword evidence="6" id="KW-1015">Disulfide bond</keyword>
<comment type="caution">
    <text evidence="9">The sequence shown here is derived from an EMBL/GenBank/DDBJ whole genome shotgun (WGS) entry which is preliminary data.</text>
</comment>
<dbReference type="Proteomes" id="UP000794436">
    <property type="component" value="Unassembled WGS sequence"/>
</dbReference>
<evidence type="ECO:0000256" key="7">
    <source>
        <dbReference type="ARBA" id="ARBA00023180"/>
    </source>
</evidence>